<protein>
    <submittedName>
        <fullName evidence="1">Uncharacterized protein</fullName>
    </submittedName>
</protein>
<reference evidence="1" key="1">
    <citation type="journal article" date="2014" name="Int. J. Syst. Evol. Microbiol.">
        <title>Complete genome sequence of Corynebacterium casei LMG S-19264T (=DSM 44701T), isolated from a smear-ripened cheese.</title>
        <authorList>
            <consortium name="US DOE Joint Genome Institute (JGI-PGF)"/>
            <person name="Walter F."/>
            <person name="Albersmeier A."/>
            <person name="Kalinowski J."/>
            <person name="Ruckert C."/>
        </authorList>
    </citation>
    <scope>NUCLEOTIDE SEQUENCE</scope>
    <source>
        <strain evidence="1">KCTC 12710</strain>
    </source>
</reference>
<comment type="caution">
    <text evidence="1">The sequence shown here is derived from an EMBL/GenBank/DDBJ whole genome shotgun (WGS) entry which is preliminary data.</text>
</comment>
<accession>A0A918R380</accession>
<name>A0A918R380_9FLAO</name>
<dbReference type="EMBL" id="BMWZ01000004">
    <property type="protein sequence ID" value="GGZ82823.1"/>
    <property type="molecule type" value="Genomic_DNA"/>
</dbReference>
<reference evidence="1" key="2">
    <citation type="submission" date="2020-09" db="EMBL/GenBank/DDBJ databases">
        <authorList>
            <person name="Sun Q."/>
            <person name="Kim S."/>
        </authorList>
    </citation>
    <scope>NUCLEOTIDE SEQUENCE</scope>
    <source>
        <strain evidence="1">KCTC 12710</strain>
    </source>
</reference>
<evidence type="ECO:0000313" key="1">
    <source>
        <dbReference type="EMBL" id="GGZ82823.1"/>
    </source>
</evidence>
<keyword evidence="2" id="KW-1185">Reference proteome</keyword>
<dbReference type="AlphaFoldDB" id="A0A918R380"/>
<sequence length="107" mass="12090">MMETNKNIQDKIDSTFEAFDAIETVNVSPFFKDKTMQVLFAEKEVKQVAWSWFTPQLQLATLVCLVVLNVIAFTKLEASSSYDENVSVFAESYGLYSSDDDTALINN</sequence>
<organism evidence="1 2">
    <name type="scientific">Algibacter mikhailovii</name>
    <dbReference type="NCBI Taxonomy" id="425498"/>
    <lineage>
        <taxon>Bacteria</taxon>
        <taxon>Pseudomonadati</taxon>
        <taxon>Bacteroidota</taxon>
        <taxon>Flavobacteriia</taxon>
        <taxon>Flavobacteriales</taxon>
        <taxon>Flavobacteriaceae</taxon>
        <taxon>Algibacter</taxon>
    </lineage>
</organism>
<gene>
    <name evidence="1" type="ORF">GCM10007028_20830</name>
</gene>
<dbReference type="Proteomes" id="UP000636004">
    <property type="component" value="Unassembled WGS sequence"/>
</dbReference>
<dbReference type="RefSeq" id="WP_189360727.1">
    <property type="nucleotide sequence ID" value="NZ_BMWZ01000004.1"/>
</dbReference>
<evidence type="ECO:0000313" key="2">
    <source>
        <dbReference type="Proteomes" id="UP000636004"/>
    </source>
</evidence>
<proteinExistence type="predicted"/>